<dbReference type="RefSeq" id="XP_020056248.1">
    <property type="nucleotide sequence ID" value="XM_020201279.1"/>
</dbReference>
<dbReference type="InterPro" id="IPR013078">
    <property type="entry name" value="His_Pase_superF_clade-1"/>
</dbReference>
<accession>A0A1L9WUU2</accession>
<proteinExistence type="predicted"/>
<protein>
    <recommendedName>
        <fullName evidence="4">Phosphoglycerate mutase family protein</fullName>
    </recommendedName>
</protein>
<dbReference type="InterPro" id="IPR029033">
    <property type="entry name" value="His_PPase_superfam"/>
</dbReference>
<dbReference type="SMART" id="SM00855">
    <property type="entry name" value="PGAM"/>
    <property type="match status" value="1"/>
</dbReference>
<dbReference type="VEuPathDB" id="FungiDB:ASPACDRAFT_43543"/>
<dbReference type="SUPFAM" id="SSF53254">
    <property type="entry name" value="Phosphoglycerate mutase-like"/>
    <property type="match status" value="1"/>
</dbReference>
<reference evidence="3" key="1">
    <citation type="journal article" date="2017" name="Genome Biol.">
        <title>Comparative genomics reveals high biological diversity and specific adaptations in the industrially and medically important fungal genus Aspergillus.</title>
        <authorList>
            <person name="de Vries R.P."/>
            <person name="Riley R."/>
            <person name="Wiebenga A."/>
            <person name="Aguilar-Osorio G."/>
            <person name="Amillis S."/>
            <person name="Uchima C.A."/>
            <person name="Anderluh G."/>
            <person name="Asadollahi M."/>
            <person name="Askin M."/>
            <person name="Barry K."/>
            <person name="Battaglia E."/>
            <person name="Bayram O."/>
            <person name="Benocci T."/>
            <person name="Braus-Stromeyer S.A."/>
            <person name="Caldana C."/>
            <person name="Canovas D."/>
            <person name="Cerqueira G.C."/>
            <person name="Chen F."/>
            <person name="Chen W."/>
            <person name="Choi C."/>
            <person name="Clum A."/>
            <person name="Dos Santos R.A."/>
            <person name="Damasio A.R."/>
            <person name="Diallinas G."/>
            <person name="Emri T."/>
            <person name="Fekete E."/>
            <person name="Flipphi M."/>
            <person name="Freyberg S."/>
            <person name="Gallo A."/>
            <person name="Gournas C."/>
            <person name="Habgood R."/>
            <person name="Hainaut M."/>
            <person name="Harispe M.L."/>
            <person name="Henrissat B."/>
            <person name="Hilden K.S."/>
            <person name="Hope R."/>
            <person name="Hossain A."/>
            <person name="Karabika E."/>
            <person name="Karaffa L."/>
            <person name="Karanyi Z."/>
            <person name="Krasevec N."/>
            <person name="Kuo A."/>
            <person name="Kusch H."/>
            <person name="LaButti K."/>
            <person name="Lagendijk E.L."/>
            <person name="Lapidus A."/>
            <person name="Levasseur A."/>
            <person name="Lindquist E."/>
            <person name="Lipzen A."/>
            <person name="Logrieco A.F."/>
            <person name="MacCabe A."/>
            <person name="Maekelae M.R."/>
            <person name="Malavazi I."/>
            <person name="Melin P."/>
            <person name="Meyer V."/>
            <person name="Mielnichuk N."/>
            <person name="Miskei M."/>
            <person name="Molnar A.P."/>
            <person name="Mule G."/>
            <person name="Ngan C.Y."/>
            <person name="Orejas M."/>
            <person name="Orosz E."/>
            <person name="Ouedraogo J.P."/>
            <person name="Overkamp K.M."/>
            <person name="Park H.-S."/>
            <person name="Perrone G."/>
            <person name="Piumi F."/>
            <person name="Punt P.J."/>
            <person name="Ram A.F."/>
            <person name="Ramon A."/>
            <person name="Rauscher S."/>
            <person name="Record E."/>
            <person name="Riano-Pachon D.M."/>
            <person name="Robert V."/>
            <person name="Roehrig J."/>
            <person name="Ruller R."/>
            <person name="Salamov A."/>
            <person name="Salih N.S."/>
            <person name="Samson R.A."/>
            <person name="Sandor E."/>
            <person name="Sanguinetti M."/>
            <person name="Schuetze T."/>
            <person name="Sepcic K."/>
            <person name="Shelest E."/>
            <person name="Sherlock G."/>
            <person name="Sophianopoulou V."/>
            <person name="Squina F.M."/>
            <person name="Sun H."/>
            <person name="Susca A."/>
            <person name="Todd R.B."/>
            <person name="Tsang A."/>
            <person name="Unkles S.E."/>
            <person name="van de Wiele N."/>
            <person name="van Rossen-Uffink D."/>
            <person name="Oliveira J.V."/>
            <person name="Vesth T.C."/>
            <person name="Visser J."/>
            <person name="Yu J.-H."/>
            <person name="Zhou M."/>
            <person name="Andersen M.R."/>
            <person name="Archer D.B."/>
            <person name="Baker S.E."/>
            <person name="Benoit I."/>
            <person name="Brakhage A.A."/>
            <person name="Braus G.H."/>
            <person name="Fischer R."/>
            <person name="Frisvad J.C."/>
            <person name="Goldman G.H."/>
            <person name="Houbraken J."/>
            <person name="Oakley B."/>
            <person name="Pocsi I."/>
            <person name="Scazzocchio C."/>
            <person name="Seiboth B."/>
            <person name="vanKuyk P.A."/>
            <person name="Wortman J."/>
            <person name="Dyer P.S."/>
            <person name="Grigoriev I.V."/>
        </authorList>
    </citation>
    <scope>NUCLEOTIDE SEQUENCE [LARGE SCALE GENOMIC DNA]</scope>
    <source>
        <strain evidence="3">ATCC 16872 / CBS 172.66 / WB 5094</strain>
    </source>
</reference>
<keyword evidence="1" id="KW-1133">Transmembrane helix</keyword>
<dbReference type="OrthoDB" id="496981at2759"/>
<evidence type="ECO:0000256" key="1">
    <source>
        <dbReference type="SAM" id="Phobius"/>
    </source>
</evidence>
<gene>
    <name evidence="2" type="ORF">ASPACDRAFT_43543</name>
</gene>
<dbReference type="Pfam" id="PF00300">
    <property type="entry name" value="His_Phos_1"/>
    <property type="match status" value="1"/>
</dbReference>
<dbReference type="CDD" id="cd07040">
    <property type="entry name" value="HP"/>
    <property type="match status" value="1"/>
</dbReference>
<keyword evidence="1" id="KW-0812">Transmembrane</keyword>
<name>A0A1L9WUU2_ASPA1</name>
<dbReference type="EMBL" id="KV878977">
    <property type="protein sequence ID" value="OJJ99908.1"/>
    <property type="molecule type" value="Genomic_DNA"/>
</dbReference>
<feature type="transmembrane region" description="Helical" evidence="1">
    <location>
        <begin position="51"/>
        <end position="72"/>
    </location>
</feature>
<sequence>MARKLAAFPARFRRIGDPSPGYWPLDHDHHHDHDQLLAPHRQSMLCTIFRIPLIIPILLVATLLTAGFVLMAESTASESHWRFSIVPGYFLQSEPTTDADSFDYVSANFGLIPRPYDSDPEFDPEGNKTQWERFEHQVRTLNRDAEPDTAYKVLFLGRHGQGYHNVAEAKYGTELWDCYWSLLDGDENGTWVDARLTSLGISQAQTAHSAWKTQLAYKIPTPESYYVSPLNRCLATANITFSGLRIPHTDPFRPLIKELLRETIGQHTCDGRSTKSAIAAEYPLYRIEPGFAEADPLYDARLRESDSARDKRFRDLFQDIFSHDNNTFLSLTAHSGAITSMLQITGHRAFALETGGVIPIFVKAERVAGALPPMHVEPWFPPPVCKDGSVPQLG</sequence>
<dbReference type="Proteomes" id="UP000184546">
    <property type="component" value="Unassembled WGS sequence"/>
</dbReference>
<dbReference type="GO" id="GO:0005737">
    <property type="term" value="C:cytoplasm"/>
    <property type="evidence" value="ECO:0007669"/>
    <property type="project" value="TreeGrafter"/>
</dbReference>
<dbReference type="PANTHER" id="PTHR48100">
    <property type="entry name" value="BROAD-SPECIFICITY PHOSPHATASE YOR283W-RELATED"/>
    <property type="match status" value="1"/>
</dbReference>
<organism evidence="2 3">
    <name type="scientific">Aspergillus aculeatus (strain ATCC 16872 / CBS 172.66 / WB 5094)</name>
    <dbReference type="NCBI Taxonomy" id="690307"/>
    <lineage>
        <taxon>Eukaryota</taxon>
        <taxon>Fungi</taxon>
        <taxon>Dikarya</taxon>
        <taxon>Ascomycota</taxon>
        <taxon>Pezizomycotina</taxon>
        <taxon>Eurotiomycetes</taxon>
        <taxon>Eurotiomycetidae</taxon>
        <taxon>Eurotiales</taxon>
        <taxon>Aspergillaceae</taxon>
        <taxon>Aspergillus</taxon>
        <taxon>Aspergillus subgen. Circumdati</taxon>
    </lineage>
</organism>
<evidence type="ECO:0008006" key="4">
    <source>
        <dbReference type="Google" id="ProtNLM"/>
    </source>
</evidence>
<keyword evidence="3" id="KW-1185">Reference proteome</keyword>
<evidence type="ECO:0000313" key="3">
    <source>
        <dbReference type="Proteomes" id="UP000184546"/>
    </source>
</evidence>
<dbReference type="AlphaFoldDB" id="A0A1L9WUU2"/>
<dbReference type="OMA" id="NWVDARL"/>
<dbReference type="GeneID" id="30975093"/>
<dbReference type="InterPro" id="IPR050275">
    <property type="entry name" value="PGM_Phosphatase"/>
</dbReference>
<keyword evidence="1" id="KW-0472">Membrane</keyword>
<dbReference type="GO" id="GO:0016791">
    <property type="term" value="F:phosphatase activity"/>
    <property type="evidence" value="ECO:0007669"/>
    <property type="project" value="TreeGrafter"/>
</dbReference>
<dbReference type="PANTHER" id="PTHR48100:SF1">
    <property type="entry name" value="HISTIDINE PHOSPHATASE FAMILY PROTEIN-RELATED"/>
    <property type="match status" value="1"/>
</dbReference>
<dbReference type="Gene3D" id="3.40.50.1240">
    <property type="entry name" value="Phosphoglycerate mutase-like"/>
    <property type="match status" value="1"/>
</dbReference>
<evidence type="ECO:0000313" key="2">
    <source>
        <dbReference type="EMBL" id="OJJ99908.1"/>
    </source>
</evidence>